<evidence type="ECO:0000259" key="2">
    <source>
        <dbReference type="Pfam" id="PF01847"/>
    </source>
</evidence>
<dbReference type="OrthoDB" id="413400at2759"/>
<dbReference type="Proteomes" id="UP000285301">
    <property type="component" value="Unassembled WGS sequence"/>
</dbReference>
<organism evidence="3 4">
    <name type="scientific">Dinothrombium tinctorium</name>
    <dbReference type="NCBI Taxonomy" id="1965070"/>
    <lineage>
        <taxon>Eukaryota</taxon>
        <taxon>Metazoa</taxon>
        <taxon>Ecdysozoa</taxon>
        <taxon>Arthropoda</taxon>
        <taxon>Chelicerata</taxon>
        <taxon>Arachnida</taxon>
        <taxon>Acari</taxon>
        <taxon>Acariformes</taxon>
        <taxon>Trombidiformes</taxon>
        <taxon>Prostigmata</taxon>
        <taxon>Anystina</taxon>
        <taxon>Parasitengona</taxon>
        <taxon>Trombidioidea</taxon>
        <taxon>Trombidiidae</taxon>
        <taxon>Dinothrombium</taxon>
    </lineage>
</organism>
<dbReference type="AlphaFoldDB" id="A0A3S3PFN5"/>
<dbReference type="InterPro" id="IPR037140">
    <property type="entry name" value="VHL_beta_dom_sf"/>
</dbReference>
<feature type="domain" description="von Hippel-Lindau disease tumour suppressor beta" evidence="2">
    <location>
        <begin position="10"/>
        <end position="78"/>
    </location>
</feature>
<protein>
    <submittedName>
        <fullName evidence="3">von Hippel-Lindau disease tumor suppressor-like protein</fullName>
    </submittedName>
</protein>
<keyword evidence="4" id="KW-1185">Reference proteome</keyword>
<dbReference type="STRING" id="1965070.A0A3S3PFN5"/>
<comment type="caution">
    <text evidence="3">The sequence shown here is derived from an EMBL/GenBank/DDBJ whole genome shotgun (WGS) entry which is preliminary data.</text>
</comment>
<dbReference type="InterPro" id="IPR024053">
    <property type="entry name" value="VHL_beta_dom"/>
</dbReference>
<dbReference type="SUPFAM" id="SSF49468">
    <property type="entry name" value="VHL"/>
    <property type="match status" value="1"/>
</dbReference>
<evidence type="ECO:0000256" key="1">
    <source>
        <dbReference type="ARBA" id="ARBA00010057"/>
    </source>
</evidence>
<dbReference type="InterPro" id="IPR037139">
    <property type="entry name" value="VHL_alpha_dom_sf"/>
</dbReference>
<proteinExistence type="inferred from homology"/>
<name>A0A3S3PFN5_9ACAR</name>
<dbReference type="EMBL" id="NCKU01002820">
    <property type="protein sequence ID" value="RWS08715.1"/>
    <property type="molecule type" value="Genomic_DNA"/>
</dbReference>
<sequence>MDEKANEPRMRSVNSTRQSFVRFFNLSPKKVDIIWINYEGVGVTYKTLAPHEFFDISTWVSHPWIFRDNVTKDTMAVFSCDSRYARSVFLPSESMNKRKLVFITLPIYSLKERCFQVFRDLHINATNVFSLELPRILQHEYVHFLNNGGRTDG</sequence>
<gene>
    <name evidence="3" type="ORF">B4U79_11463</name>
</gene>
<evidence type="ECO:0000313" key="4">
    <source>
        <dbReference type="Proteomes" id="UP000285301"/>
    </source>
</evidence>
<dbReference type="FunFam" id="2.60.40.780:FF:000001">
    <property type="entry name" value="von Hippel-Lindau disease tumor suppressor"/>
    <property type="match status" value="1"/>
</dbReference>
<dbReference type="InterPro" id="IPR022772">
    <property type="entry name" value="VHL_tumour_suppress_b/a_dom"/>
</dbReference>
<reference evidence="3 4" key="1">
    <citation type="journal article" date="2018" name="Gigascience">
        <title>Genomes of trombidid mites reveal novel predicted allergens and laterally-transferred genes associated with secondary metabolism.</title>
        <authorList>
            <person name="Dong X."/>
            <person name="Chaisiri K."/>
            <person name="Xia D."/>
            <person name="Armstrong S.D."/>
            <person name="Fang Y."/>
            <person name="Donnelly M.J."/>
            <person name="Kadowaki T."/>
            <person name="McGarry J.W."/>
            <person name="Darby A.C."/>
            <person name="Makepeace B.L."/>
        </authorList>
    </citation>
    <scope>NUCLEOTIDE SEQUENCE [LARGE SCALE GENOMIC DNA]</scope>
    <source>
        <strain evidence="3">UoL-WK</strain>
    </source>
</reference>
<accession>A0A3S3PFN5</accession>
<dbReference type="Gene3D" id="1.10.750.10">
    <property type="entry name" value="von Hippel-Lindau disease tumour suppressor, alpha domain"/>
    <property type="match status" value="1"/>
</dbReference>
<dbReference type="InterPro" id="IPR036208">
    <property type="entry name" value="VHL_sf"/>
</dbReference>
<dbReference type="CDD" id="cd05468">
    <property type="entry name" value="pVHL"/>
    <property type="match status" value="1"/>
</dbReference>
<dbReference type="Pfam" id="PF01847">
    <property type="entry name" value="VHL"/>
    <property type="match status" value="1"/>
</dbReference>
<comment type="similarity">
    <text evidence="1">Belongs to the VHL family.</text>
</comment>
<evidence type="ECO:0000313" key="3">
    <source>
        <dbReference type="EMBL" id="RWS08715.1"/>
    </source>
</evidence>
<dbReference type="Gene3D" id="2.60.40.780">
    <property type="entry name" value="von Hippel-Lindau disease tumour suppressor, beta domain"/>
    <property type="match status" value="1"/>
</dbReference>